<dbReference type="AlphaFoldDB" id="A0AAN9G4L1"/>
<keyword evidence="7" id="KW-1185">Reference proteome</keyword>
<evidence type="ECO:0000256" key="3">
    <source>
        <dbReference type="ARBA" id="ARBA00022729"/>
    </source>
</evidence>
<dbReference type="SUPFAM" id="SSF49842">
    <property type="entry name" value="TNF-like"/>
    <property type="match status" value="1"/>
</dbReference>
<organism evidence="6 7">
    <name type="scientific">Littorina saxatilis</name>
    <dbReference type="NCBI Taxonomy" id="31220"/>
    <lineage>
        <taxon>Eukaryota</taxon>
        <taxon>Metazoa</taxon>
        <taxon>Spiralia</taxon>
        <taxon>Lophotrochozoa</taxon>
        <taxon>Mollusca</taxon>
        <taxon>Gastropoda</taxon>
        <taxon>Caenogastropoda</taxon>
        <taxon>Littorinimorpha</taxon>
        <taxon>Littorinoidea</taxon>
        <taxon>Littorinidae</taxon>
        <taxon>Littorina</taxon>
    </lineage>
</organism>
<keyword evidence="3 4" id="KW-0732">Signal</keyword>
<sequence length="228" mass="24577">MFSSRSKTFTFFILFAVPLSICTNSDADVNARAVDDVSLESLQVVVDQQAVLTQSLQAELQAEKNRAAAAEADLLSKVTAAQNNITALQTRVATLSTAVAFTVRFTFDDALNGIPLHSTSPMLFDDIVLNTGDGYDPQNGTFTAPVAGTYSFFLTQMGVNGHGGTILAIVQNGTTLDFVYCKDHEDQGSTQVTSHLVYGEQVWVRHQGGNAVRGSYYTVFTGYLLLAD</sequence>
<dbReference type="PANTHER" id="PTHR22923:SF116">
    <property type="entry name" value="C1Q DOMAIN-CONTAINING PROTEIN"/>
    <property type="match status" value="1"/>
</dbReference>
<evidence type="ECO:0000259" key="5">
    <source>
        <dbReference type="PROSITE" id="PS50871"/>
    </source>
</evidence>
<accession>A0AAN9G4L1</accession>
<reference evidence="6 7" key="1">
    <citation type="submission" date="2024-02" db="EMBL/GenBank/DDBJ databases">
        <title>Chromosome-scale genome assembly of the rough periwinkle Littorina saxatilis.</title>
        <authorList>
            <person name="De Jode A."/>
            <person name="Faria R."/>
            <person name="Formenti G."/>
            <person name="Sims Y."/>
            <person name="Smith T.P."/>
            <person name="Tracey A."/>
            <person name="Wood J.M.D."/>
            <person name="Zagrodzka Z.B."/>
            <person name="Johannesson K."/>
            <person name="Butlin R.K."/>
            <person name="Leder E.H."/>
        </authorList>
    </citation>
    <scope>NUCLEOTIDE SEQUENCE [LARGE SCALE GENOMIC DNA]</scope>
    <source>
        <strain evidence="6">Snail1</strain>
        <tissue evidence="6">Muscle</tissue>
    </source>
</reference>
<protein>
    <recommendedName>
        <fullName evidence="5">C1q domain-containing protein</fullName>
    </recommendedName>
</protein>
<evidence type="ECO:0000256" key="2">
    <source>
        <dbReference type="ARBA" id="ARBA00022525"/>
    </source>
</evidence>
<proteinExistence type="predicted"/>
<dbReference type="PANTHER" id="PTHR22923">
    <property type="entry name" value="CEREBELLIN-RELATED"/>
    <property type="match status" value="1"/>
</dbReference>
<dbReference type="InterPro" id="IPR008983">
    <property type="entry name" value="Tumour_necrosis_fac-like_dom"/>
</dbReference>
<dbReference type="Gene3D" id="2.60.120.40">
    <property type="match status" value="1"/>
</dbReference>
<dbReference type="Pfam" id="PF00386">
    <property type="entry name" value="C1q"/>
    <property type="match status" value="1"/>
</dbReference>
<dbReference type="InterPro" id="IPR001073">
    <property type="entry name" value="C1q_dom"/>
</dbReference>
<feature type="chain" id="PRO_5042893135" description="C1q domain-containing protein" evidence="4">
    <location>
        <begin position="28"/>
        <end position="228"/>
    </location>
</feature>
<evidence type="ECO:0000256" key="1">
    <source>
        <dbReference type="ARBA" id="ARBA00004613"/>
    </source>
</evidence>
<evidence type="ECO:0000313" key="7">
    <source>
        <dbReference type="Proteomes" id="UP001374579"/>
    </source>
</evidence>
<dbReference type="EMBL" id="JBAMIC010000018">
    <property type="protein sequence ID" value="KAK7094622.1"/>
    <property type="molecule type" value="Genomic_DNA"/>
</dbReference>
<feature type="domain" description="C1q" evidence="5">
    <location>
        <begin position="94"/>
        <end position="228"/>
    </location>
</feature>
<evidence type="ECO:0000256" key="4">
    <source>
        <dbReference type="SAM" id="SignalP"/>
    </source>
</evidence>
<comment type="subcellular location">
    <subcellularLocation>
        <location evidence="1">Secreted</location>
    </subcellularLocation>
</comment>
<dbReference type="GO" id="GO:0005576">
    <property type="term" value="C:extracellular region"/>
    <property type="evidence" value="ECO:0007669"/>
    <property type="project" value="UniProtKB-SubCell"/>
</dbReference>
<gene>
    <name evidence="6" type="ORF">V1264_006153</name>
</gene>
<dbReference type="PRINTS" id="PR00007">
    <property type="entry name" value="COMPLEMNTC1Q"/>
</dbReference>
<dbReference type="InterPro" id="IPR050822">
    <property type="entry name" value="Cerebellin_Synaptic_Org"/>
</dbReference>
<feature type="signal peptide" evidence="4">
    <location>
        <begin position="1"/>
        <end position="27"/>
    </location>
</feature>
<dbReference type="PROSITE" id="PS50871">
    <property type="entry name" value="C1Q"/>
    <property type="match status" value="1"/>
</dbReference>
<keyword evidence="2" id="KW-0964">Secreted</keyword>
<dbReference type="SMART" id="SM00110">
    <property type="entry name" value="C1Q"/>
    <property type="match status" value="1"/>
</dbReference>
<evidence type="ECO:0000313" key="6">
    <source>
        <dbReference type="EMBL" id="KAK7094622.1"/>
    </source>
</evidence>
<comment type="caution">
    <text evidence="6">The sequence shown here is derived from an EMBL/GenBank/DDBJ whole genome shotgun (WGS) entry which is preliminary data.</text>
</comment>
<dbReference type="Proteomes" id="UP001374579">
    <property type="component" value="Unassembled WGS sequence"/>
</dbReference>
<name>A0AAN9G4L1_9CAEN</name>